<dbReference type="Gene3D" id="1.10.730.20">
    <property type="match status" value="1"/>
</dbReference>
<feature type="binding site" evidence="12">
    <location>
        <position position="983"/>
    </location>
    <ligand>
        <name>Zn(2+)</name>
        <dbReference type="ChEBI" id="CHEBI:29105"/>
    </ligand>
</feature>
<protein>
    <recommendedName>
        <fullName evidence="12">Isoleucine--tRNA ligase</fullName>
        <ecNumber evidence="12">6.1.1.5</ecNumber>
    </recommendedName>
    <alternativeName>
        <fullName evidence="12">Isoleucyl-tRNA synthetase</fullName>
        <shortName evidence="12">IleRS</shortName>
    </alternativeName>
</protein>
<dbReference type="RefSeq" id="WP_092890938.1">
    <property type="nucleotide sequence ID" value="NZ_CP061498.1"/>
</dbReference>
<proteinExistence type="inferred from homology"/>
<evidence type="ECO:0000256" key="3">
    <source>
        <dbReference type="ARBA" id="ARBA00022598"/>
    </source>
</evidence>
<feature type="domain" description="Aminoacyl-tRNA synthetase class Ia" evidence="13">
    <location>
        <begin position="38"/>
        <end position="727"/>
    </location>
</feature>
<evidence type="ECO:0000313" key="17">
    <source>
        <dbReference type="Proteomes" id="UP000198539"/>
    </source>
</evidence>
<evidence type="ECO:0000256" key="1">
    <source>
        <dbReference type="ARBA" id="ARBA00006887"/>
    </source>
</evidence>
<dbReference type="FunFam" id="3.40.50.620:FF:000042">
    <property type="entry name" value="Isoleucine--tRNA ligase"/>
    <property type="match status" value="1"/>
</dbReference>
<keyword evidence="17" id="KW-1185">Reference proteome</keyword>
<keyword evidence="6 12" id="KW-0862">Zinc</keyword>
<feature type="binding site" evidence="12">
    <location>
        <position position="1006"/>
    </location>
    <ligand>
        <name>Zn(2+)</name>
        <dbReference type="ChEBI" id="CHEBI:29105"/>
    </ligand>
</feature>
<evidence type="ECO:0000256" key="5">
    <source>
        <dbReference type="ARBA" id="ARBA00022741"/>
    </source>
</evidence>
<evidence type="ECO:0000256" key="11">
    <source>
        <dbReference type="ARBA" id="ARBA00048359"/>
    </source>
</evidence>
<dbReference type="Pfam" id="PF08264">
    <property type="entry name" value="Anticodon_1"/>
    <property type="match status" value="1"/>
</dbReference>
<keyword evidence="9 12" id="KW-0030">Aminoacyl-tRNA synthetase</keyword>
<keyword evidence="2 12" id="KW-0963">Cytoplasm</keyword>
<dbReference type="Gene3D" id="3.40.50.620">
    <property type="entry name" value="HUPs"/>
    <property type="match status" value="2"/>
</dbReference>
<dbReference type="PROSITE" id="PS00178">
    <property type="entry name" value="AA_TRNA_LIGASE_I"/>
    <property type="match status" value="1"/>
</dbReference>
<evidence type="ECO:0000256" key="10">
    <source>
        <dbReference type="ARBA" id="ARBA00025217"/>
    </source>
</evidence>
<evidence type="ECO:0000256" key="12">
    <source>
        <dbReference type="HAMAP-Rule" id="MF_02002"/>
    </source>
</evidence>
<evidence type="ECO:0000256" key="4">
    <source>
        <dbReference type="ARBA" id="ARBA00022723"/>
    </source>
</evidence>
<evidence type="ECO:0000256" key="9">
    <source>
        <dbReference type="ARBA" id="ARBA00023146"/>
    </source>
</evidence>
<feature type="binding site" evidence="12">
    <location>
        <position position="986"/>
    </location>
    <ligand>
        <name>Zn(2+)</name>
        <dbReference type="ChEBI" id="CHEBI:29105"/>
    </ligand>
</feature>
<dbReference type="SUPFAM" id="SSF50677">
    <property type="entry name" value="ValRS/IleRS/LeuRS editing domain"/>
    <property type="match status" value="1"/>
</dbReference>
<comment type="subcellular location">
    <subcellularLocation>
        <location evidence="12">Cytoplasm</location>
    </subcellularLocation>
</comment>
<evidence type="ECO:0000256" key="8">
    <source>
        <dbReference type="ARBA" id="ARBA00022917"/>
    </source>
</evidence>
<keyword evidence="3 12" id="KW-0436">Ligase</keyword>
<dbReference type="SUPFAM" id="SSF47323">
    <property type="entry name" value="Anticodon-binding domain of a subclass of class I aminoacyl-tRNA synthetases"/>
    <property type="match status" value="1"/>
</dbReference>
<comment type="domain">
    <text evidence="12">IleRS has two distinct active sites: one for aminoacylation and one for editing. The misactivated valine is translocated from the active site to the editing site, which sterically excludes the correctly activated isoleucine. The single editing site contains two valyl binding pockets, one specific for each substrate (Val-AMP or Val-tRNA(Ile)).</text>
</comment>
<keyword evidence="5 12" id="KW-0547">Nucleotide-binding</keyword>
<feature type="binding site" evidence="12">
    <location>
        <position position="648"/>
    </location>
    <ligand>
        <name>L-isoleucyl-5'-AMP</name>
        <dbReference type="ChEBI" id="CHEBI:178002"/>
    </ligand>
</feature>
<feature type="binding site" evidence="12">
    <location>
        <position position="1003"/>
    </location>
    <ligand>
        <name>Zn(2+)</name>
        <dbReference type="ChEBI" id="CHEBI:29105"/>
    </ligand>
</feature>
<feature type="short sequence motif" description="'HIGH' region" evidence="12">
    <location>
        <begin position="67"/>
        <end position="77"/>
    </location>
</feature>
<dbReference type="PANTHER" id="PTHR42765:SF1">
    <property type="entry name" value="ISOLEUCINE--TRNA LIGASE, MITOCHONDRIAL"/>
    <property type="match status" value="1"/>
</dbReference>
<dbReference type="NCBIfam" id="TIGR00392">
    <property type="entry name" value="ileS"/>
    <property type="match status" value="1"/>
</dbReference>
<feature type="binding site" evidence="12">
    <location>
        <position position="692"/>
    </location>
    <ligand>
        <name>ATP</name>
        <dbReference type="ChEBI" id="CHEBI:30616"/>
    </ligand>
</feature>
<organism evidence="16 17">
    <name type="scientific">Roseicitreum antarcticum</name>
    <dbReference type="NCBI Taxonomy" id="564137"/>
    <lineage>
        <taxon>Bacteria</taxon>
        <taxon>Pseudomonadati</taxon>
        <taxon>Pseudomonadota</taxon>
        <taxon>Alphaproteobacteria</taxon>
        <taxon>Rhodobacterales</taxon>
        <taxon>Paracoccaceae</taxon>
        <taxon>Roseicitreum</taxon>
    </lineage>
</organism>
<feature type="domain" description="Methionyl/Valyl/Leucyl/Isoleucyl-tRNA synthetase anticodon-binding" evidence="15">
    <location>
        <begin position="771"/>
        <end position="921"/>
    </location>
</feature>
<evidence type="ECO:0000259" key="13">
    <source>
        <dbReference type="Pfam" id="PF00133"/>
    </source>
</evidence>
<dbReference type="InterPro" id="IPR014729">
    <property type="entry name" value="Rossmann-like_a/b/a_fold"/>
</dbReference>
<comment type="function">
    <text evidence="10 12">Catalyzes the attachment of isoleucine to tRNA(Ile). As IleRS can inadvertently accommodate and process structurally similar amino acids such as valine, to avoid such errors it has two additional distinct tRNA(Ile)-dependent editing activities. One activity is designated as 'pretransfer' editing and involves the hydrolysis of activated Val-AMP. The other activity is designated 'posttransfer' editing and involves deacylation of mischarged Val-tRNA(Ile).</text>
</comment>
<dbReference type="GO" id="GO:0005829">
    <property type="term" value="C:cytosol"/>
    <property type="evidence" value="ECO:0007669"/>
    <property type="project" value="TreeGrafter"/>
</dbReference>
<evidence type="ECO:0000256" key="7">
    <source>
        <dbReference type="ARBA" id="ARBA00022840"/>
    </source>
</evidence>
<dbReference type="SUPFAM" id="SSF52374">
    <property type="entry name" value="Nucleotidylyl transferase"/>
    <property type="match status" value="1"/>
</dbReference>
<dbReference type="STRING" id="564137.SAMN04488238_108130"/>
<dbReference type="InterPro" id="IPR010663">
    <property type="entry name" value="Znf_FPG/IleRS"/>
</dbReference>
<dbReference type="InterPro" id="IPR050081">
    <property type="entry name" value="Ile-tRNA_ligase"/>
</dbReference>
<dbReference type="EMBL" id="FNOM01000008">
    <property type="protein sequence ID" value="SDX43741.1"/>
    <property type="molecule type" value="Genomic_DNA"/>
</dbReference>
<dbReference type="HAMAP" id="MF_02002">
    <property type="entry name" value="Ile_tRNA_synth_type1"/>
    <property type="match status" value="1"/>
</dbReference>
<dbReference type="OrthoDB" id="9810365at2"/>
<dbReference type="GO" id="GO:0008270">
    <property type="term" value="F:zinc ion binding"/>
    <property type="evidence" value="ECO:0007669"/>
    <property type="project" value="UniProtKB-UniRule"/>
</dbReference>
<evidence type="ECO:0000256" key="6">
    <source>
        <dbReference type="ARBA" id="ARBA00022833"/>
    </source>
</evidence>
<reference evidence="16 17" key="1">
    <citation type="submission" date="2016-10" db="EMBL/GenBank/DDBJ databases">
        <authorList>
            <person name="de Groot N.N."/>
        </authorList>
    </citation>
    <scope>NUCLEOTIDE SEQUENCE [LARGE SCALE GENOMIC DNA]</scope>
    <source>
        <strain evidence="16 17">CGMCC 1.8894</strain>
    </source>
</reference>
<dbReference type="InterPro" id="IPR033708">
    <property type="entry name" value="Anticodon_Ile_BEm"/>
</dbReference>
<keyword evidence="7 12" id="KW-0067">ATP-binding</keyword>
<dbReference type="GO" id="GO:0004822">
    <property type="term" value="F:isoleucine-tRNA ligase activity"/>
    <property type="evidence" value="ECO:0007669"/>
    <property type="project" value="UniProtKB-UniRule"/>
</dbReference>
<dbReference type="EC" id="6.1.1.5" evidence="12"/>
<keyword evidence="8 12" id="KW-0648">Protein biosynthesis</keyword>
<comment type="cofactor">
    <cofactor evidence="12">
        <name>Zn(2+)</name>
        <dbReference type="ChEBI" id="CHEBI:29105"/>
    </cofactor>
    <text evidence="12">Binds 1 zinc ion per subunit.</text>
</comment>
<comment type="catalytic activity">
    <reaction evidence="11 12">
        <text>tRNA(Ile) + L-isoleucine + ATP = L-isoleucyl-tRNA(Ile) + AMP + diphosphate</text>
        <dbReference type="Rhea" id="RHEA:11060"/>
        <dbReference type="Rhea" id="RHEA-COMP:9666"/>
        <dbReference type="Rhea" id="RHEA-COMP:9695"/>
        <dbReference type="ChEBI" id="CHEBI:30616"/>
        <dbReference type="ChEBI" id="CHEBI:33019"/>
        <dbReference type="ChEBI" id="CHEBI:58045"/>
        <dbReference type="ChEBI" id="CHEBI:78442"/>
        <dbReference type="ChEBI" id="CHEBI:78528"/>
        <dbReference type="ChEBI" id="CHEBI:456215"/>
        <dbReference type="EC" id="6.1.1.5"/>
    </reaction>
</comment>
<dbReference type="PRINTS" id="PR00984">
    <property type="entry name" value="TRNASYNTHILE"/>
</dbReference>
<dbReference type="AlphaFoldDB" id="A0A1H3BPT2"/>
<dbReference type="GO" id="GO:0000049">
    <property type="term" value="F:tRNA binding"/>
    <property type="evidence" value="ECO:0007669"/>
    <property type="project" value="InterPro"/>
</dbReference>
<accession>A0A1H3BPT2</accession>
<evidence type="ECO:0000259" key="14">
    <source>
        <dbReference type="Pfam" id="PF06827"/>
    </source>
</evidence>
<evidence type="ECO:0000313" key="16">
    <source>
        <dbReference type="EMBL" id="SDX43741.1"/>
    </source>
</evidence>
<dbReference type="InterPro" id="IPR001412">
    <property type="entry name" value="aa-tRNA-synth_I_CS"/>
</dbReference>
<gene>
    <name evidence="12" type="primary">ileS</name>
    <name evidence="16" type="ORF">SAMN04488238_108130</name>
</gene>
<dbReference type="InterPro" id="IPR002300">
    <property type="entry name" value="aa-tRNA-synth_Ia"/>
</dbReference>
<dbReference type="Proteomes" id="UP000198539">
    <property type="component" value="Unassembled WGS sequence"/>
</dbReference>
<evidence type="ECO:0000256" key="2">
    <source>
        <dbReference type="ARBA" id="ARBA00022490"/>
    </source>
</evidence>
<dbReference type="GO" id="GO:0002161">
    <property type="term" value="F:aminoacyl-tRNA deacylase activity"/>
    <property type="evidence" value="ECO:0007669"/>
    <property type="project" value="InterPro"/>
</dbReference>
<comment type="subunit">
    <text evidence="12">Monomer.</text>
</comment>
<dbReference type="GO" id="GO:0006428">
    <property type="term" value="P:isoleucyl-tRNA aminoacylation"/>
    <property type="evidence" value="ECO:0007669"/>
    <property type="project" value="UniProtKB-UniRule"/>
</dbReference>
<dbReference type="Gene3D" id="3.90.740.10">
    <property type="entry name" value="Valyl/Leucyl/Isoleucyl-tRNA synthetase, editing domain"/>
    <property type="match status" value="1"/>
</dbReference>
<sequence>MCAETTDQSATTDYKETLFLPDTDFPMRAGLPTREPEWLARWEKIGIYDRLREKTGRTPFTLHDGPPYANGHLHIGHALNKVLKDMVVRSQQMLGHDARYIPGWDCHGLPIEWKIEEAYRAKGMDKDAVDLVDFRQECRRFAEGWVDIQREEFKRLGITGAWDRPYLTMDYHAEAVIASEFMQFLMNGTLYQGSKPVMWSPVEKTALAEAEVEYHDKESFTVWVKFPVVDVSMPDANMSGEEETPDAREAIARAQAEVVDRLMGARVVIWTTTPWTIPSNKAVVWGADIAYGLYEILETPEQCWAEVGERFILADKLADATFARARLTEGQWRRVAGVTQPQLEAIRLAHPLAGAEGAAGEWDDPRDFRAADFVTDEEGTGFVHCAPSHGMEEYELYRDLGMLTHVITYNVMDDGRFRDDLPFFGGTAILRDAPNKKNKDNPWEGDANTAVINKLVDVGGLLARGKIKHSYPHSWRSKAPVIYRNTPQWFAEIDRKLEDGMGQYGDTIRQRALTSIDELVAWTPKTGRNRLHSMIAARPDWVLSRQRAWGVPLTCFVKRGAKPTDVDFLLRDTAVNDRVIAAFEEGGADVWYKPGFKETTLGGLHDPEAYGQVFDILDVWFDSGSTHAFVLRDREDGSDDGLADLYLEGTDQHRGWFHSSMLQACGTKGRAPYRGVLTHGFTLDEKGMKMSKSIGNTVAPQEVIDQYGADILRLWVAQSDYTADLRIGKEILKGVADSYRRLRNTLRFLLGNLKDWDEGERVAPAEMPELEQWVLHRLAELDTQVRDGYAAYDFQGVFQKLFQFCTVDLSALYFDIRKDTLYCDAPSSLRRRAARTVLDLLFHRLTTWLAPVLVFTMEDVWLSRFPGDASSVHLQDIPATPTDWRNPALAGKWFGIRAVRRVVTAALEVARRDKVIGASLEAAPIVHLADPNLRDALQTVDFADLCITSTVVLTTETAPDGAFTLPDVPGVAVVFAKAEGEKCGRCWKISADVGQYPAHPGTCPRCAEALG</sequence>
<dbReference type="CDD" id="cd07960">
    <property type="entry name" value="Anticodon_Ia_Ile_BEm"/>
    <property type="match status" value="1"/>
</dbReference>
<keyword evidence="4 12" id="KW-0479">Metal-binding</keyword>
<dbReference type="InterPro" id="IPR009080">
    <property type="entry name" value="tRNAsynth_Ia_anticodon-bd"/>
</dbReference>
<dbReference type="GO" id="GO:0005524">
    <property type="term" value="F:ATP binding"/>
    <property type="evidence" value="ECO:0007669"/>
    <property type="project" value="UniProtKB-UniRule"/>
</dbReference>
<dbReference type="InterPro" id="IPR009008">
    <property type="entry name" value="Val/Leu/Ile-tRNA-synth_edit"/>
</dbReference>
<dbReference type="InterPro" id="IPR013155">
    <property type="entry name" value="M/V/L/I-tRNA-synth_anticd-bd"/>
</dbReference>
<dbReference type="InterPro" id="IPR002301">
    <property type="entry name" value="Ile-tRNA-ligase"/>
</dbReference>
<feature type="domain" description="Zinc finger FPG/IleRS-type" evidence="14">
    <location>
        <begin position="980"/>
        <end position="1008"/>
    </location>
</feature>
<dbReference type="Pfam" id="PF00133">
    <property type="entry name" value="tRNA-synt_1"/>
    <property type="match status" value="1"/>
</dbReference>
<comment type="similarity">
    <text evidence="1 12">Belongs to the class-I aminoacyl-tRNA synthetase family. IleS type 1 subfamily.</text>
</comment>
<dbReference type="Pfam" id="PF06827">
    <property type="entry name" value="zf-FPG_IleRS"/>
    <property type="match status" value="1"/>
</dbReference>
<dbReference type="InterPro" id="IPR023585">
    <property type="entry name" value="Ile-tRNA-ligase_type1"/>
</dbReference>
<evidence type="ECO:0000259" key="15">
    <source>
        <dbReference type="Pfam" id="PF08264"/>
    </source>
</evidence>
<feature type="short sequence motif" description="'KMSKS' region" evidence="12">
    <location>
        <begin position="689"/>
        <end position="693"/>
    </location>
</feature>
<name>A0A1H3BPT2_9RHOB</name>
<dbReference type="PANTHER" id="PTHR42765">
    <property type="entry name" value="SOLEUCYL-TRNA SYNTHETASE"/>
    <property type="match status" value="1"/>
</dbReference>